<dbReference type="Proteomes" id="UP000437736">
    <property type="component" value="Unassembled WGS sequence"/>
</dbReference>
<gene>
    <name evidence="2" type="ORF">GHK86_17655</name>
</gene>
<evidence type="ECO:0000313" key="3">
    <source>
        <dbReference type="Proteomes" id="UP000437736"/>
    </source>
</evidence>
<feature type="domain" description="SsuA/THI5-like" evidence="1">
    <location>
        <begin position="2"/>
        <end position="183"/>
    </location>
</feature>
<organism evidence="2 3">
    <name type="scientific">Acidiferrimicrobium australe</name>
    <dbReference type="NCBI Taxonomy" id="2664430"/>
    <lineage>
        <taxon>Bacteria</taxon>
        <taxon>Bacillati</taxon>
        <taxon>Actinomycetota</taxon>
        <taxon>Acidimicrobiia</taxon>
        <taxon>Acidimicrobiales</taxon>
        <taxon>Acidimicrobiaceae</taxon>
        <taxon>Acidiferrimicrobium</taxon>
    </lineage>
</organism>
<dbReference type="EMBL" id="WJHE01001061">
    <property type="protein sequence ID" value="MST34540.1"/>
    <property type="molecule type" value="Genomic_DNA"/>
</dbReference>
<comment type="caution">
    <text evidence="2">The sequence shown here is derived from an EMBL/GenBank/DDBJ whole genome shotgun (WGS) entry which is preliminary data.</text>
</comment>
<evidence type="ECO:0000259" key="1">
    <source>
        <dbReference type="Pfam" id="PF09084"/>
    </source>
</evidence>
<dbReference type="SUPFAM" id="SSF53850">
    <property type="entry name" value="Periplasmic binding protein-like II"/>
    <property type="match status" value="1"/>
</dbReference>
<dbReference type="Gene3D" id="3.40.190.10">
    <property type="entry name" value="Periplasmic binding protein-like II"/>
    <property type="match status" value="2"/>
</dbReference>
<dbReference type="InterPro" id="IPR015168">
    <property type="entry name" value="SsuA/THI5"/>
</dbReference>
<dbReference type="InterPro" id="IPR027939">
    <property type="entry name" value="NMT1/THI5"/>
</dbReference>
<proteinExistence type="predicted"/>
<dbReference type="PANTHER" id="PTHR31528:SF3">
    <property type="entry name" value="THIAMINE BIOSYNTHESIS PROTEIN HI_0357-RELATED"/>
    <property type="match status" value="1"/>
</dbReference>
<keyword evidence="3" id="KW-1185">Reference proteome</keyword>
<dbReference type="Pfam" id="PF09084">
    <property type="entry name" value="NMT1"/>
    <property type="match status" value="1"/>
</dbReference>
<reference evidence="2 3" key="1">
    <citation type="submission" date="2019-11" db="EMBL/GenBank/DDBJ databases">
        <title>Acidiferrimicrobium australis gen. nov., sp. nov., an acidophilic and obligately heterotrophic, member of the Actinobacteria that catalyses dissimilatory oxido- reduction of iron isolated from metal-rich acidic water in Chile.</title>
        <authorList>
            <person name="Gonzalez D."/>
            <person name="Huber K."/>
            <person name="Hedrich S."/>
            <person name="Rojas-Villalobos C."/>
            <person name="Quatrini R."/>
            <person name="Dinamarca M.A."/>
            <person name="Schwarz A."/>
            <person name="Canales C."/>
            <person name="Nancucheo I."/>
        </authorList>
    </citation>
    <scope>NUCLEOTIDE SEQUENCE [LARGE SCALE GENOMIC DNA]</scope>
    <source>
        <strain evidence="2 3">USS-CCA1</strain>
    </source>
</reference>
<evidence type="ECO:0000313" key="2">
    <source>
        <dbReference type="EMBL" id="MST34540.1"/>
    </source>
</evidence>
<sequence length="265" mass="27870">AETLLAAHRTDLGLTYPPNIPAYRAQGLDYEAVAGLAQVNTINIAVLKSSPYHAVAQLSGKLYGGFGVSSDKPIMLDVFRKAGVAHPVYREVNLGVDAYQALAAHRVAYSITYGGIDDITAELNGVALRQFPIKRYLGAAFSFPDDAFVALDHEVNAHHALFAHALRALARGYEYAAAHPAAAEAILLKDNPAALAGAKRVIDATGNATAPTFVGKQGTWGRLDDADFAGLTRILVKGGLIPAGKAPAAGQDFTDSLLPTTPLVK</sequence>
<accession>A0ABW9QXF1</accession>
<dbReference type="PANTHER" id="PTHR31528">
    <property type="entry name" value="4-AMINO-5-HYDROXYMETHYL-2-METHYLPYRIMIDINE PHOSPHATE SYNTHASE THI11-RELATED"/>
    <property type="match status" value="1"/>
</dbReference>
<protein>
    <recommendedName>
        <fullName evidence="1">SsuA/THI5-like domain-containing protein</fullName>
    </recommendedName>
</protein>
<name>A0ABW9QXF1_9ACTN</name>
<feature type="non-terminal residue" evidence="2">
    <location>
        <position position="1"/>
    </location>
</feature>